<evidence type="ECO:0000256" key="1">
    <source>
        <dbReference type="ARBA" id="ARBA00009080"/>
    </source>
</evidence>
<reference evidence="6 7" key="1">
    <citation type="submission" date="2023-06" db="EMBL/GenBank/DDBJ databases">
        <title>Sporosarcina sp. nov., isolated from Korean traditional fermented seafood 'Jeotgal'.</title>
        <authorList>
            <person name="Yang A.I."/>
            <person name="Shin N.-R."/>
        </authorList>
    </citation>
    <scope>NUCLEOTIDE SEQUENCE [LARGE SCALE GENOMIC DNA]</scope>
    <source>
        <strain evidence="6 7">KCTC13119</strain>
    </source>
</reference>
<dbReference type="InterPro" id="IPR008927">
    <property type="entry name" value="6-PGluconate_DH-like_C_sf"/>
</dbReference>
<dbReference type="Gene3D" id="3.40.50.720">
    <property type="entry name" value="NAD(P)-binding Rossmann-like Domain"/>
    <property type="match status" value="1"/>
</dbReference>
<evidence type="ECO:0000259" key="4">
    <source>
        <dbReference type="Pfam" id="PF03446"/>
    </source>
</evidence>
<dbReference type="SUPFAM" id="SSF48179">
    <property type="entry name" value="6-phosphogluconate dehydrogenase C-terminal domain-like"/>
    <property type="match status" value="1"/>
</dbReference>
<dbReference type="Proteomes" id="UP001282284">
    <property type="component" value="Unassembled WGS sequence"/>
</dbReference>
<dbReference type="PIRSF" id="PIRSF000103">
    <property type="entry name" value="HIBADH"/>
    <property type="match status" value="1"/>
</dbReference>
<evidence type="ECO:0000313" key="7">
    <source>
        <dbReference type="Proteomes" id="UP001282284"/>
    </source>
</evidence>
<dbReference type="InterPro" id="IPR029154">
    <property type="entry name" value="HIBADH-like_NADP-bd"/>
</dbReference>
<gene>
    <name evidence="6" type="ORF">QT711_02055</name>
</gene>
<evidence type="ECO:0000259" key="5">
    <source>
        <dbReference type="Pfam" id="PF14833"/>
    </source>
</evidence>
<dbReference type="PANTHER" id="PTHR43060:SF15">
    <property type="entry name" value="3-HYDROXYISOBUTYRATE DEHYDROGENASE-LIKE 1, MITOCHONDRIAL-RELATED"/>
    <property type="match status" value="1"/>
</dbReference>
<evidence type="ECO:0000256" key="2">
    <source>
        <dbReference type="ARBA" id="ARBA00023002"/>
    </source>
</evidence>
<dbReference type="EC" id="1.1.-.-" evidence="6"/>
<dbReference type="PANTHER" id="PTHR43060">
    <property type="entry name" value="3-HYDROXYISOBUTYRATE DEHYDROGENASE-LIKE 1, MITOCHONDRIAL-RELATED"/>
    <property type="match status" value="1"/>
</dbReference>
<name>A0ABU4G6J3_9BACL</name>
<feature type="domain" description="6-phosphogluconate dehydrogenase NADP-binding" evidence="4">
    <location>
        <begin position="10"/>
        <end position="169"/>
    </location>
</feature>
<dbReference type="InterPro" id="IPR006115">
    <property type="entry name" value="6PGDH_NADP-bd"/>
</dbReference>
<dbReference type="Pfam" id="PF14833">
    <property type="entry name" value="NAD_binding_11"/>
    <property type="match status" value="1"/>
</dbReference>
<keyword evidence="7" id="KW-1185">Reference proteome</keyword>
<dbReference type="GO" id="GO:0016491">
    <property type="term" value="F:oxidoreductase activity"/>
    <property type="evidence" value="ECO:0007669"/>
    <property type="project" value="UniProtKB-KW"/>
</dbReference>
<accession>A0ABU4G6J3</accession>
<dbReference type="EMBL" id="JAUBDI010000001">
    <property type="protein sequence ID" value="MDW0111953.1"/>
    <property type="molecule type" value="Genomic_DNA"/>
</dbReference>
<organism evidence="6 7">
    <name type="scientific">Sporosarcina saromensis</name>
    <dbReference type="NCBI Taxonomy" id="359365"/>
    <lineage>
        <taxon>Bacteria</taxon>
        <taxon>Bacillati</taxon>
        <taxon>Bacillota</taxon>
        <taxon>Bacilli</taxon>
        <taxon>Bacillales</taxon>
        <taxon>Caryophanaceae</taxon>
        <taxon>Sporosarcina</taxon>
    </lineage>
</organism>
<keyword evidence="2 6" id="KW-0560">Oxidoreductase</keyword>
<dbReference type="SUPFAM" id="SSF51735">
    <property type="entry name" value="NAD(P)-binding Rossmann-fold domains"/>
    <property type="match status" value="1"/>
</dbReference>
<keyword evidence="3" id="KW-0520">NAD</keyword>
<dbReference type="Gene3D" id="1.10.1040.10">
    <property type="entry name" value="N-(1-d-carboxylethyl)-l-norvaline Dehydrogenase, domain 2"/>
    <property type="match status" value="1"/>
</dbReference>
<dbReference type="InterPro" id="IPR013328">
    <property type="entry name" value="6PGD_dom2"/>
</dbReference>
<comment type="caution">
    <text evidence="6">The sequence shown here is derived from an EMBL/GenBank/DDBJ whole genome shotgun (WGS) entry which is preliminary data.</text>
</comment>
<sequence>MGGVNLEKAKIAFIGTGVMGKSIVKHLLQAGHEVTVYTRTKAKAEELLQFGAKWAETVGQAVEGASVIFSMVGYPTDVEEVFYGSGGILENANSQALFIDMTTSSPSLAQRMDADARERGLYTLDAPVSGGDVGAQNGTLSIMCGGAEEVFERALPFLQLFGKQIVYQGPSGAGQHTKMCNQIAIATGMIGVCEALVYGKKAGLDLDTVLQSIATGAAGSWSLSNLAPRIIKGDFEPGFYVKHFVKDMKIALEEADRMGVALPGLQMAKDLYAELIEEGYGEKGTQVLFMKYKN</sequence>
<dbReference type="Pfam" id="PF03446">
    <property type="entry name" value="NAD_binding_2"/>
    <property type="match status" value="1"/>
</dbReference>
<proteinExistence type="inferred from homology"/>
<feature type="domain" description="3-hydroxyisobutyrate dehydrogenase-like NAD-binding" evidence="5">
    <location>
        <begin position="172"/>
        <end position="285"/>
    </location>
</feature>
<comment type="similarity">
    <text evidence="1">Belongs to the HIBADH-related family.</text>
</comment>
<protein>
    <submittedName>
        <fullName evidence="6">NAD(P)-dependent oxidoreductase</fullName>
        <ecNumber evidence="6">1.1.-.-</ecNumber>
    </submittedName>
</protein>
<evidence type="ECO:0000313" key="6">
    <source>
        <dbReference type="EMBL" id="MDW0111953.1"/>
    </source>
</evidence>
<dbReference type="RefSeq" id="WP_317941955.1">
    <property type="nucleotide sequence ID" value="NZ_JAUBDI010000001.1"/>
</dbReference>
<evidence type="ECO:0000256" key="3">
    <source>
        <dbReference type="ARBA" id="ARBA00023027"/>
    </source>
</evidence>
<dbReference type="InterPro" id="IPR036291">
    <property type="entry name" value="NAD(P)-bd_dom_sf"/>
</dbReference>
<dbReference type="InterPro" id="IPR015815">
    <property type="entry name" value="HIBADH-related"/>
</dbReference>